<evidence type="ECO:0000313" key="8">
    <source>
        <dbReference type="EMBL" id="TNV08760.1"/>
    </source>
</evidence>
<dbReference type="PANTHER" id="PTHR12778:SF10">
    <property type="entry name" value="MAJOR FACILITATOR SUPERFAMILY DOMAIN-CONTAINING PROTEIN 3"/>
    <property type="match status" value="1"/>
</dbReference>
<feature type="transmembrane region" description="Helical" evidence="7">
    <location>
        <begin position="28"/>
        <end position="51"/>
    </location>
</feature>
<feature type="transmembrane region" description="Helical" evidence="7">
    <location>
        <begin position="279"/>
        <end position="299"/>
    </location>
</feature>
<gene>
    <name evidence="8" type="ORF">FIB18_23405</name>
</gene>
<feature type="transmembrane region" description="Helical" evidence="7">
    <location>
        <begin position="193"/>
        <end position="215"/>
    </location>
</feature>
<name>A0A5C5CBV8_9HYPH</name>
<feature type="transmembrane region" description="Helical" evidence="7">
    <location>
        <begin position="243"/>
        <end position="267"/>
    </location>
</feature>
<feature type="transmembrane region" description="Helical" evidence="7">
    <location>
        <begin position="367"/>
        <end position="391"/>
    </location>
</feature>
<dbReference type="Pfam" id="PF07690">
    <property type="entry name" value="MFS_1"/>
    <property type="match status" value="1"/>
</dbReference>
<feature type="transmembrane region" description="Helical" evidence="7">
    <location>
        <begin position="397"/>
        <end position="420"/>
    </location>
</feature>
<dbReference type="GO" id="GO:0016020">
    <property type="term" value="C:membrane"/>
    <property type="evidence" value="ECO:0007669"/>
    <property type="project" value="UniProtKB-SubCell"/>
</dbReference>
<evidence type="ECO:0000256" key="7">
    <source>
        <dbReference type="SAM" id="Phobius"/>
    </source>
</evidence>
<feature type="transmembrane region" description="Helical" evidence="7">
    <location>
        <begin position="129"/>
        <end position="154"/>
    </location>
</feature>
<comment type="caution">
    <text evidence="8">The sequence shown here is derived from an EMBL/GenBank/DDBJ whole genome shotgun (WGS) entry which is preliminary data.</text>
</comment>
<sequence length="422" mass="44473">MFRFDLRADSAQPHYRPRAGYRRGSQRVVVGTRNLTAVASLNVVQGLPAYFFTLGLPALMREAGASLDVVALTYIVWLPWALKWLWAPRFDQPVTPPFGARIHWMRALPVFMAAAFAVLLLMSPASHPVFLLSLALIGAVIGATLQVVLAAFVLERFSEDQRATANALQVAGMTAGSFLGGGVLLYLGDWLGWHAGIVMVVVLLLLASLPAWLIGIPAEADRLGRPVETLAFRPWKAVSQSSGLVVIIMVLGAGAAAGDALIAAIMIDKGFSSSDVGWMLGMVALGIMIPVSGLAGMLVHTLGAGRSLALLLLFKAALSATLAFANSIDPAALAMVSVVSFSLGAATMVAFWQIYMSNVDPAHSATGFAFFTSLEALLLMIAGIGGGQIAALTGTTWLYALSSIAALMCAFAIMISSRVLEV</sequence>
<dbReference type="InterPro" id="IPR011701">
    <property type="entry name" value="MFS"/>
</dbReference>
<dbReference type="Proteomes" id="UP000313390">
    <property type="component" value="Unassembled WGS sequence"/>
</dbReference>
<evidence type="ECO:0000313" key="9">
    <source>
        <dbReference type="Proteomes" id="UP000313390"/>
    </source>
</evidence>
<keyword evidence="4 7" id="KW-0812">Transmembrane</keyword>
<keyword evidence="6 7" id="KW-0472">Membrane</keyword>
<evidence type="ECO:0000256" key="4">
    <source>
        <dbReference type="ARBA" id="ARBA00022692"/>
    </source>
</evidence>
<keyword evidence="3" id="KW-0813">Transport</keyword>
<comment type="similarity">
    <text evidence="2">Belongs to the major facilitator superfamily.</text>
</comment>
<evidence type="ECO:0000256" key="2">
    <source>
        <dbReference type="ARBA" id="ARBA00008335"/>
    </source>
</evidence>
<evidence type="ECO:0000256" key="1">
    <source>
        <dbReference type="ARBA" id="ARBA00004141"/>
    </source>
</evidence>
<feature type="transmembrane region" description="Helical" evidence="7">
    <location>
        <begin position="308"/>
        <end position="325"/>
    </location>
</feature>
<dbReference type="GO" id="GO:0022857">
    <property type="term" value="F:transmembrane transporter activity"/>
    <property type="evidence" value="ECO:0007669"/>
    <property type="project" value="InterPro"/>
</dbReference>
<proteinExistence type="inferred from homology"/>
<evidence type="ECO:0000256" key="3">
    <source>
        <dbReference type="ARBA" id="ARBA00022448"/>
    </source>
</evidence>
<dbReference type="InterPro" id="IPR036259">
    <property type="entry name" value="MFS_trans_sf"/>
</dbReference>
<dbReference type="EMBL" id="VEWK01000024">
    <property type="protein sequence ID" value="TNV08760.1"/>
    <property type="molecule type" value="Genomic_DNA"/>
</dbReference>
<dbReference type="PANTHER" id="PTHR12778">
    <property type="entry name" value="SOLUTE CARRIER FAMILY 33 ACETYL-COA TRANSPORTER -RELATED"/>
    <property type="match status" value="1"/>
</dbReference>
<organism evidence="8 9">
    <name type="scientific">Brucella pecoris</name>
    <dbReference type="NCBI Taxonomy" id="867683"/>
    <lineage>
        <taxon>Bacteria</taxon>
        <taxon>Pseudomonadati</taxon>
        <taxon>Pseudomonadota</taxon>
        <taxon>Alphaproteobacteria</taxon>
        <taxon>Hyphomicrobiales</taxon>
        <taxon>Brucellaceae</taxon>
        <taxon>Brucella/Ochrobactrum group</taxon>
        <taxon>Brucella</taxon>
    </lineage>
</organism>
<reference evidence="8 9" key="1">
    <citation type="journal article" date="2011" name="Int. J. Syst. Evol. Microbiol.">
        <title>Ochrobactrum pecoris sp. nov., isolated from farm animals.</title>
        <authorList>
            <person name="Kampfer P."/>
            <person name="Huber B."/>
            <person name="Busse H.J."/>
            <person name="Scholz H.C."/>
            <person name="Tomaso H."/>
            <person name="Hotzel H."/>
            <person name="Melzer F."/>
        </authorList>
    </citation>
    <scope>NUCLEOTIDE SEQUENCE [LARGE SCALE GENOMIC DNA]</scope>
    <source>
        <strain evidence="8 9">08RB2639</strain>
    </source>
</reference>
<feature type="transmembrane region" description="Helical" evidence="7">
    <location>
        <begin position="63"/>
        <end position="82"/>
    </location>
</feature>
<feature type="transmembrane region" description="Helical" evidence="7">
    <location>
        <begin position="331"/>
        <end position="355"/>
    </location>
</feature>
<comment type="subcellular location">
    <subcellularLocation>
        <location evidence="1">Membrane</location>
        <topology evidence="1">Multi-pass membrane protein</topology>
    </subcellularLocation>
</comment>
<evidence type="ECO:0000256" key="6">
    <source>
        <dbReference type="ARBA" id="ARBA00023136"/>
    </source>
</evidence>
<protein>
    <submittedName>
        <fullName evidence="8">MFS transporter</fullName>
    </submittedName>
</protein>
<accession>A0A5C5CBV8</accession>
<feature type="transmembrane region" description="Helical" evidence="7">
    <location>
        <begin position="103"/>
        <end position="123"/>
    </location>
</feature>
<dbReference type="Gene3D" id="1.20.1250.20">
    <property type="entry name" value="MFS general substrate transporter like domains"/>
    <property type="match status" value="1"/>
</dbReference>
<evidence type="ECO:0000256" key="5">
    <source>
        <dbReference type="ARBA" id="ARBA00022989"/>
    </source>
</evidence>
<keyword evidence="5 7" id="KW-1133">Transmembrane helix</keyword>
<dbReference type="SUPFAM" id="SSF103473">
    <property type="entry name" value="MFS general substrate transporter"/>
    <property type="match status" value="1"/>
</dbReference>
<dbReference type="AlphaFoldDB" id="A0A5C5CBV8"/>
<feature type="transmembrane region" description="Helical" evidence="7">
    <location>
        <begin position="166"/>
        <end position="187"/>
    </location>
</feature>
<dbReference type="InterPro" id="IPR004752">
    <property type="entry name" value="AmpG_permease/AT-1"/>
</dbReference>